<keyword evidence="3" id="KW-1185">Reference proteome</keyword>
<dbReference type="Proteomes" id="UP001358193">
    <property type="component" value="Segment"/>
</dbReference>
<keyword evidence="1" id="KW-1133">Transmembrane helix</keyword>
<organism evidence="2 3">
    <name type="scientific">phage Lak_Megaphage_Sonny</name>
    <dbReference type="NCBI Taxonomy" id="3109229"/>
    <lineage>
        <taxon>Viruses</taxon>
        <taxon>Duplodnaviria</taxon>
        <taxon>Heunggongvirae</taxon>
        <taxon>Uroviricota</taxon>
        <taxon>Caudoviricetes</taxon>
        <taxon>Caudoviricetes code 15 clade</taxon>
    </lineage>
</organism>
<proteinExistence type="predicted"/>
<keyword evidence="1" id="KW-0812">Transmembrane</keyword>
<reference evidence="2 3" key="1">
    <citation type="submission" date="2023-11" db="EMBL/GenBank/DDBJ databases">
        <authorList>
            <person name="Cook R."/>
            <person name="Crisci M."/>
            <person name="Pye H."/>
            <person name="Adriaenssens E."/>
            <person name="Santini J."/>
        </authorList>
    </citation>
    <scope>NUCLEOTIDE SEQUENCE [LARGE SCALE GENOMIC DNA]</scope>
    <source>
        <strain evidence="2">Lak_Megaphage_Sonny</strain>
    </source>
</reference>
<keyword evidence="1" id="KW-0472">Membrane</keyword>
<accession>A0ABZ0Z5D2</accession>
<name>A0ABZ0Z5D2_9CAUD</name>
<dbReference type="EMBL" id="OR769223">
    <property type="protein sequence ID" value="WQJ53295.1"/>
    <property type="molecule type" value="Genomic_DNA"/>
</dbReference>
<evidence type="ECO:0000256" key="1">
    <source>
        <dbReference type="SAM" id="Phobius"/>
    </source>
</evidence>
<evidence type="ECO:0000313" key="2">
    <source>
        <dbReference type="EMBL" id="WQJ53295.1"/>
    </source>
</evidence>
<sequence>MFKKFTETVGQFFKNLKQIKIDKINRELFINDIKQEIIDPKSIFNKLKLQCDPDYKYILTVINIPEEFQIGGSDIDKYRKLNELIRPINKYIISNLNWGEYFVSPEFYYIDTNMDIDNMVDDEISCAYVASWKYSPILDKYPNFKYQLTAFICINMALIAGIVLMCIFL</sequence>
<evidence type="ECO:0000313" key="3">
    <source>
        <dbReference type="Proteomes" id="UP001358193"/>
    </source>
</evidence>
<feature type="transmembrane region" description="Helical" evidence="1">
    <location>
        <begin position="148"/>
        <end position="168"/>
    </location>
</feature>
<protein>
    <submittedName>
        <fullName evidence="2">Uncharacterized protein</fullName>
    </submittedName>
</protein>